<dbReference type="AlphaFoldDB" id="A0AAW7ZAJ9"/>
<dbReference type="Proteomes" id="UP001172911">
    <property type="component" value="Unassembled WGS sequence"/>
</dbReference>
<reference evidence="1" key="1">
    <citation type="journal article" date="2023" name="J. Hazard. Mater.">
        <title>Anaerobic biodegradation of pyrene and benzo[a]pyrene by a new sulfate-reducing Desulforamulus aquiferis strain DSA.</title>
        <authorList>
            <person name="Zhang Z."/>
            <person name="Sun J."/>
            <person name="Gong X."/>
            <person name="Wang C."/>
            <person name="Wang H."/>
        </authorList>
    </citation>
    <scope>NUCLEOTIDE SEQUENCE</scope>
    <source>
        <strain evidence="1">DSA</strain>
    </source>
</reference>
<proteinExistence type="predicted"/>
<comment type="caution">
    <text evidence="1">The sequence shown here is derived from an EMBL/GenBank/DDBJ whole genome shotgun (WGS) entry which is preliminary data.</text>
</comment>
<protein>
    <submittedName>
        <fullName evidence="1">Uncharacterized protein</fullName>
    </submittedName>
</protein>
<evidence type="ECO:0000313" key="1">
    <source>
        <dbReference type="EMBL" id="MDO7786096.1"/>
    </source>
</evidence>
<reference evidence="1" key="2">
    <citation type="submission" date="2023-03" db="EMBL/GenBank/DDBJ databases">
        <authorList>
            <person name="Zhang Z."/>
        </authorList>
    </citation>
    <scope>NUCLEOTIDE SEQUENCE</scope>
    <source>
        <strain evidence="1">DSA</strain>
    </source>
</reference>
<organism evidence="1 2">
    <name type="scientific">Desulforamulus aquiferis</name>
    <dbReference type="NCBI Taxonomy" id="1397668"/>
    <lineage>
        <taxon>Bacteria</taxon>
        <taxon>Bacillati</taxon>
        <taxon>Bacillota</taxon>
        <taxon>Clostridia</taxon>
        <taxon>Eubacteriales</taxon>
        <taxon>Peptococcaceae</taxon>
        <taxon>Desulforamulus</taxon>
    </lineage>
</organism>
<gene>
    <name evidence="1" type="ORF">P6N53_02530</name>
</gene>
<name>A0AAW7ZAJ9_9FIRM</name>
<dbReference type="EMBL" id="JARPTC010000003">
    <property type="protein sequence ID" value="MDO7786096.1"/>
    <property type="molecule type" value="Genomic_DNA"/>
</dbReference>
<evidence type="ECO:0000313" key="2">
    <source>
        <dbReference type="Proteomes" id="UP001172911"/>
    </source>
</evidence>
<dbReference type="RefSeq" id="WP_304540923.1">
    <property type="nucleotide sequence ID" value="NZ_JARPTC010000003.1"/>
</dbReference>
<sequence length="64" mass="7349">MKIILKFKDGLAVTQDLGSEFRIEGTGNLFELLRQMKLSNAPININDQIERSFNDLYSFEVVLD</sequence>
<keyword evidence="2" id="KW-1185">Reference proteome</keyword>
<accession>A0AAW7ZAJ9</accession>